<dbReference type="Proteomes" id="UP000245959">
    <property type="component" value="Unassembled WGS sequence"/>
</dbReference>
<reference evidence="2 3" key="1">
    <citation type="submission" date="2018-04" db="EMBL/GenBank/DDBJ databases">
        <title>Genomic Encyclopedia of Type Strains, Phase IV (KMG-IV): sequencing the most valuable type-strain genomes for metagenomic binning, comparative biology and taxonomic classification.</title>
        <authorList>
            <person name="Goeker M."/>
        </authorList>
    </citation>
    <scope>NUCLEOTIDE SEQUENCE [LARGE SCALE GENOMIC DNA]</scope>
    <source>
        <strain evidence="2 3">DSM 14823</strain>
    </source>
</reference>
<evidence type="ECO:0000313" key="2">
    <source>
        <dbReference type="EMBL" id="PVY41472.1"/>
    </source>
</evidence>
<dbReference type="RefSeq" id="WP_133245142.1">
    <property type="nucleotide sequence ID" value="NZ_QEKH01000014.1"/>
</dbReference>
<feature type="transmembrane region" description="Helical" evidence="1">
    <location>
        <begin position="105"/>
        <end position="132"/>
    </location>
</feature>
<feature type="transmembrane region" description="Helical" evidence="1">
    <location>
        <begin position="73"/>
        <end position="93"/>
    </location>
</feature>
<gene>
    <name evidence="2" type="ORF">C8D82_11486</name>
</gene>
<proteinExistence type="predicted"/>
<dbReference type="GeneID" id="78295437"/>
<feature type="transmembrane region" description="Helical" evidence="1">
    <location>
        <begin position="270"/>
        <end position="289"/>
    </location>
</feature>
<protein>
    <submittedName>
        <fullName evidence="2">Uncharacterized protein</fullName>
    </submittedName>
</protein>
<evidence type="ECO:0000313" key="3">
    <source>
        <dbReference type="Proteomes" id="UP000245959"/>
    </source>
</evidence>
<comment type="caution">
    <text evidence="2">The sequence shown here is derived from an EMBL/GenBank/DDBJ whole genome shotgun (WGS) entry which is preliminary data.</text>
</comment>
<dbReference type="AlphaFoldDB" id="A0A2U1AYM8"/>
<keyword evidence="1" id="KW-0812">Transmembrane</keyword>
<dbReference type="EMBL" id="QEKH01000014">
    <property type="protein sequence ID" value="PVY41472.1"/>
    <property type="molecule type" value="Genomic_DNA"/>
</dbReference>
<keyword evidence="3" id="KW-1185">Reference proteome</keyword>
<feature type="transmembrane region" description="Helical" evidence="1">
    <location>
        <begin position="189"/>
        <end position="222"/>
    </location>
</feature>
<keyword evidence="1" id="KW-1133">Transmembrane helix</keyword>
<evidence type="ECO:0000256" key="1">
    <source>
        <dbReference type="SAM" id="Phobius"/>
    </source>
</evidence>
<keyword evidence="1" id="KW-0472">Membrane</keyword>
<name>A0A2U1AYM8_9BACT</name>
<feature type="transmembrane region" description="Helical" evidence="1">
    <location>
        <begin position="144"/>
        <end position="169"/>
    </location>
</feature>
<organism evidence="2 3">
    <name type="scientific">Victivallis vadensis</name>
    <dbReference type="NCBI Taxonomy" id="172901"/>
    <lineage>
        <taxon>Bacteria</taxon>
        <taxon>Pseudomonadati</taxon>
        <taxon>Lentisphaerota</taxon>
        <taxon>Lentisphaeria</taxon>
        <taxon>Victivallales</taxon>
        <taxon>Victivallaceae</taxon>
        <taxon>Victivallis</taxon>
    </lineage>
</organism>
<sequence>MEQGSYLIMGFGERRYSFAEVAEMTADGIIGAESRISRDGANWEMMQFTPFGAMMPTLCARWAIREHAIERRFVWFFHSVMACGVLFLLSFALENIRLVFGVNGILIYSAVSVIVMLILSWSSITLLGFFWSLIPHSQNRLPPVIRLALLFIPVFGMFWVFNAIYSLAVKLEKLHFKSGLRQRESGVQNALVACCIFCCSWLVGWIPLAGFILCIIAFTCFYRAMCTMKEQALDILNKRQRMDYFPFPPSGPPEVPRELRKFAYRRGRTLLAVGVIAAVALLWAGPLAFSVGRMLLTDGGRAAEWLRETFQSPQQDAEAVAGQENTL</sequence>
<accession>A0A2U1AYM8</accession>